<sequence>MEATLIVVRYIKKNHGLGIMLKASSNCQLIESCDSEVEYMSMAMTTSELVWLKGMLEELGVNNDQPPKVYSDIKAALKIAPNPVFHERTKHIEINCLVLGVRAGSKTDGEEERFVNLLWDIDRELATVVLSKVPMLVAYGLANMKKVAFGASDLVFKRTFVVCSGVIINILVSNSFT</sequence>
<reference evidence="1" key="1">
    <citation type="submission" date="2019-09" db="EMBL/GenBank/DDBJ databases">
        <title>Draft genome information of white flower Hibiscus syriacus.</title>
        <authorList>
            <person name="Kim Y.-M."/>
        </authorList>
    </citation>
    <scope>NUCLEOTIDE SEQUENCE [LARGE SCALE GENOMIC DNA]</scope>
    <source>
        <strain evidence="1">YM2019G1</strain>
    </source>
</reference>
<evidence type="ECO:0000313" key="2">
    <source>
        <dbReference type="Proteomes" id="UP000436088"/>
    </source>
</evidence>
<gene>
    <name evidence="1" type="ORF">F3Y22_tig00110819pilonHSYRG00314</name>
</gene>
<evidence type="ECO:0000313" key="1">
    <source>
        <dbReference type="EMBL" id="KAE8693091.1"/>
    </source>
</evidence>
<comment type="caution">
    <text evidence="1">The sequence shown here is derived from an EMBL/GenBank/DDBJ whole genome shotgun (WGS) entry which is preliminary data.</text>
</comment>
<name>A0A6A2ZM47_HIBSY</name>
<dbReference type="Proteomes" id="UP000436088">
    <property type="component" value="Unassembled WGS sequence"/>
</dbReference>
<organism evidence="1 2">
    <name type="scientific">Hibiscus syriacus</name>
    <name type="common">Rose of Sharon</name>
    <dbReference type="NCBI Taxonomy" id="106335"/>
    <lineage>
        <taxon>Eukaryota</taxon>
        <taxon>Viridiplantae</taxon>
        <taxon>Streptophyta</taxon>
        <taxon>Embryophyta</taxon>
        <taxon>Tracheophyta</taxon>
        <taxon>Spermatophyta</taxon>
        <taxon>Magnoliopsida</taxon>
        <taxon>eudicotyledons</taxon>
        <taxon>Gunneridae</taxon>
        <taxon>Pentapetalae</taxon>
        <taxon>rosids</taxon>
        <taxon>malvids</taxon>
        <taxon>Malvales</taxon>
        <taxon>Malvaceae</taxon>
        <taxon>Malvoideae</taxon>
        <taxon>Hibiscus</taxon>
    </lineage>
</organism>
<keyword evidence="2" id="KW-1185">Reference proteome</keyword>
<proteinExistence type="predicted"/>
<accession>A0A6A2ZM47</accession>
<dbReference type="PANTHER" id="PTHR11439">
    <property type="entry name" value="GAG-POL-RELATED RETROTRANSPOSON"/>
    <property type="match status" value="1"/>
</dbReference>
<protein>
    <submittedName>
        <fullName evidence="1">Uncharacterized protein</fullName>
    </submittedName>
</protein>
<dbReference type="AlphaFoldDB" id="A0A6A2ZM47"/>
<dbReference type="EMBL" id="VEPZ02001124">
    <property type="protein sequence ID" value="KAE8693091.1"/>
    <property type="molecule type" value="Genomic_DNA"/>
</dbReference>
<dbReference type="CDD" id="cd09272">
    <property type="entry name" value="RNase_HI_RT_Ty1"/>
    <property type="match status" value="1"/>
</dbReference>
<dbReference type="PANTHER" id="PTHR11439:SF511">
    <property type="match status" value="1"/>
</dbReference>